<dbReference type="InterPro" id="IPR000015">
    <property type="entry name" value="Fimb_usher"/>
</dbReference>
<dbReference type="GO" id="GO:0009297">
    <property type="term" value="P:pilus assembly"/>
    <property type="evidence" value="ECO:0007669"/>
    <property type="project" value="InterPro"/>
</dbReference>
<organism evidence="1 2">
    <name type="scientific">Glaciimonas soli</name>
    <dbReference type="NCBI Taxonomy" id="2590999"/>
    <lineage>
        <taxon>Bacteria</taxon>
        <taxon>Pseudomonadati</taxon>
        <taxon>Pseudomonadota</taxon>
        <taxon>Betaproteobacteria</taxon>
        <taxon>Burkholderiales</taxon>
        <taxon>Oxalobacteraceae</taxon>
        <taxon>Glaciimonas</taxon>
    </lineage>
</organism>
<dbReference type="EMBL" id="WINI01000001">
    <property type="protein sequence ID" value="MQQ99553.1"/>
    <property type="molecule type" value="Genomic_DNA"/>
</dbReference>
<accession>A0A843YP50</accession>
<keyword evidence="2" id="KW-1185">Reference proteome</keyword>
<dbReference type="AlphaFoldDB" id="A0A843YP50"/>
<dbReference type="GO" id="GO:0015473">
    <property type="term" value="F:fimbrial usher porin activity"/>
    <property type="evidence" value="ECO:0007669"/>
    <property type="project" value="InterPro"/>
</dbReference>
<name>A0A843YP50_9BURK</name>
<dbReference type="Proteomes" id="UP000451565">
    <property type="component" value="Unassembled WGS sequence"/>
</dbReference>
<dbReference type="OrthoDB" id="8587at2"/>
<proteinExistence type="predicted"/>
<dbReference type="PANTHER" id="PTHR30451">
    <property type="entry name" value="OUTER MEMBRANE USHER PROTEIN"/>
    <property type="match status" value="1"/>
</dbReference>
<dbReference type="Pfam" id="PF00577">
    <property type="entry name" value="Usher"/>
    <property type="match status" value="1"/>
</dbReference>
<dbReference type="Gene3D" id="2.60.40.3110">
    <property type="match status" value="1"/>
</dbReference>
<comment type="caution">
    <text evidence="1">The sequence shown here is derived from an EMBL/GenBank/DDBJ whole genome shotgun (WGS) entry which is preliminary data.</text>
</comment>
<gene>
    <name evidence="1" type="ORF">GEV47_02485</name>
</gene>
<sequence>MYFRVRTNDGSSSIKKSGQTKCICWFKPIRAMLKKISPLKLNRYVVKCALASFFICHSLHAMAVDDVAQSTSNNKDYQLNNLAVTLNGRTLSDGALILQIKSNSDIMLPAQLLSDARIRLPTIPAYRFHDENYYPVSAITGMETHIDSLTQTLDIQVPASAFIESEYHLNSDNSQAPLHPSAVGAFVNYDINYSRNADVNAVSGLAEAGVFDGHGTFTSRFVAIEHSGSDVANTYPNTNANSAFRLDTQYTRDFPSQMATLVVGDSISGASNFSRQVYFGGLQWKTNFATVPGYQPIPLPSMSGSAAVPSTVDIYVDNILRMRQAVDAGPFTINNVPLTTGQGNVQMVVNDVLGRQQIYTQSYIASAQLLQAGLKNVSYEIGALRNNFGLQNSYYGSAFSSATVRYGVSNNLTSETHGEIMAGHQSVGTGAAVTIHNVGVISGGVGVSNSNMGNGTLQYLQFDRQNSLYALTVRAQTASARFWQLGTDANTPVPSRQIQAQASVTLNANTNISLGYLDQRAPQASYLDTPLINTNAPTNFRAINAGINFNLRQAGTVSLGVFKSMGDGNTLSTNITWILPLDNQRLLSLSANLQKNNNSYDAQFQQTAPQEGGWGYRLRKTLETNAGEDIGANYLNDIGEYTVAASQQNGDTNLLAEARGGIVMMGGYVRPTR</sequence>
<reference evidence="1 2" key="1">
    <citation type="submission" date="2019-10" db="EMBL/GenBank/DDBJ databases">
        <title>Glaciimonas soli sp. nov., a psychrophilic bacterium isolated from the forest soil of a high elevation mountain in Taiwan.</title>
        <authorList>
            <person name="Wang L.-T."/>
            <person name="Shieh W.Y."/>
        </authorList>
    </citation>
    <scope>NUCLEOTIDE SEQUENCE [LARGE SCALE GENOMIC DNA]</scope>
    <source>
        <strain evidence="1 2">GS1</strain>
    </source>
</reference>
<protein>
    <submittedName>
        <fullName evidence="1">Fimbria/pilus outer membrane usher protein</fullName>
    </submittedName>
</protein>
<evidence type="ECO:0000313" key="2">
    <source>
        <dbReference type="Proteomes" id="UP000451565"/>
    </source>
</evidence>
<dbReference type="PANTHER" id="PTHR30451:SF5">
    <property type="entry name" value="SLR0019 PROTEIN"/>
    <property type="match status" value="1"/>
</dbReference>
<evidence type="ECO:0000313" key="1">
    <source>
        <dbReference type="EMBL" id="MQQ99553.1"/>
    </source>
</evidence>
<dbReference type="GO" id="GO:0009279">
    <property type="term" value="C:cell outer membrane"/>
    <property type="evidence" value="ECO:0007669"/>
    <property type="project" value="TreeGrafter"/>
</dbReference>